<keyword evidence="2" id="KW-0810">Translation regulation</keyword>
<accession>A0ABM9N8M5</accession>
<evidence type="ECO:0000313" key="3">
    <source>
        <dbReference type="EMBL" id="CAK8163276.1"/>
    </source>
</evidence>
<comment type="function">
    <text evidence="2">Functions as a ribosomal silencing factor. Interacts with ribosomal protein uL14 (rplN), blocking formation of intersubunit bridge B8. Prevents association of the 30S and 50S ribosomal subunits and the formation of functional ribosomes, thus repressing translation.</text>
</comment>
<sequence length="118" mass="13664">MLKSADDNNILQLIYSILSNRKLEKISIIDLNGMDVLYKHVVIATALSKRHVKTSAEFLIKELKVNDIYMVNLSGIDKDDWVMIDFNSVVVHIFIEEVRAFYDLDSMWIEEEGCQLLN</sequence>
<dbReference type="NCBIfam" id="TIGR00090">
    <property type="entry name" value="rsfS_iojap_ybeB"/>
    <property type="match status" value="1"/>
</dbReference>
<dbReference type="Pfam" id="PF02410">
    <property type="entry name" value="RsfS"/>
    <property type="match status" value="1"/>
</dbReference>
<keyword evidence="2" id="KW-0678">Repressor</keyword>
<evidence type="ECO:0000256" key="2">
    <source>
        <dbReference type="HAMAP-Rule" id="MF_01477"/>
    </source>
</evidence>
<dbReference type="InterPro" id="IPR004394">
    <property type="entry name" value="Iojap/RsfS/C7orf30"/>
</dbReference>
<gene>
    <name evidence="2 3" type="primary">rsfS</name>
    <name evidence="3" type="ORF">CAXC1_330036</name>
</gene>
<dbReference type="Proteomes" id="UP001314181">
    <property type="component" value="Unassembled WGS sequence"/>
</dbReference>
<comment type="subunit">
    <text evidence="2">Interacts with ribosomal protein uL14 (rplN).</text>
</comment>
<comment type="caution">
    <text evidence="3">The sequence shown here is derived from an EMBL/GenBank/DDBJ whole genome shotgun (WGS) entry which is preliminary data.</text>
</comment>
<comment type="similarity">
    <text evidence="1 2">Belongs to the Iojap/RsfS family.</text>
</comment>
<dbReference type="EMBL" id="CAWVOK010000026">
    <property type="protein sequence ID" value="CAK8163276.1"/>
    <property type="molecule type" value="Genomic_DNA"/>
</dbReference>
<keyword evidence="2" id="KW-0963">Cytoplasm</keyword>
<name>A0ABM9N8M5_9RICK</name>
<evidence type="ECO:0000256" key="1">
    <source>
        <dbReference type="ARBA" id="ARBA00010574"/>
    </source>
</evidence>
<proteinExistence type="inferred from homology"/>
<protein>
    <recommendedName>
        <fullName evidence="2">Ribosomal silencing factor RsfS</fullName>
    </recommendedName>
</protein>
<dbReference type="PANTHER" id="PTHR21043">
    <property type="entry name" value="IOJAP SUPERFAMILY ORTHOLOG"/>
    <property type="match status" value="1"/>
</dbReference>
<reference evidence="3 4" key="1">
    <citation type="submission" date="2024-01" db="EMBL/GenBank/DDBJ databases">
        <authorList>
            <person name="Kunselman E."/>
        </authorList>
    </citation>
    <scope>NUCLEOTIDE SEQUENCE [LARGE SCALE GENOMIC DNA]</scope>
    <source>
        <strain evidence="3">2 abalone samples</strain>
    </source>
</reference>
<dbReference type="HAMAP" id="MF_01477">
    <property type="entry name" value="Iojap_RsfS"/>
    <property type="match status" value="1"/>
</dbReference>
<dbReference type="Gene3D" id="3.30.460.10">
    <property type="entry name" value="Beta Polymerase, domain 2"/>
    <property type="match status" value="1"/>
</dbReference>
<comment type="subcellular location">
    <subcellularLocation>
        <location evidence="2">Cytoplasm</location>
    </subcellularLocation>
</comment>
<dbReference type="PANTHER" id="PTHR21043:SF0">
    <property type="entry name" value="MITOCHONDRIAL ASSEMBLY OF RIBOSOMAL LARGE SUBUNIT PROTEIN 1"/>
    <property type="match status" value="1"/>
</dbReference>
<organism evidence="3 4">
    <name type="scientific">Candidatus Xenohaliotis californiensis</name>
    <dbReference type="NCBI Taxonomy" id="84677"/>
    <lineage>
        <taxon>Bacteria</taxon>
        <taxon>Pseudomonadati</taxon>
        <taxon>Pseudomonadota</taxon>
        <taxon>Alphaproteobacteria</taxon>
        <taxon>Rickettsiales</taxon>
        <taxon>Anaplasmataceae</taxon>
        <taxon>Candidatus Xenohaliotis</taxon>
    </lineage>
</organism>
<dbReference type="InterPro" id="IPR043519">
    <property type="entry name" value="NT_sf"/>
</dbReference>
<evidence type="ECO:0000313" key="4">
    <source>
        <dbReference type="Proteomes" id="UP001314181"/>
    </source>
</evidence>
<dbReference type="SUPFAM" id="SSF81301">
    <property type="entry name" value="Nucleotidyltransferase"/>
    <property type="match status" value="1"/>
</dbReference>
<keyword evidence="4" id="KW-1185">Reference proteome</keyword>